<protein>
    <submittedName>
        <fullName evidence="1">Uncharacterized protein</fullName>
    </submittedName>
</protein>
<proteinExistence type="predicted"/>
<evidence type="ECO:0000313" key="2">
    <source>
        <dbReference type="Proteomes" id="UP001190700"/>
    </source>
</evidence>
<organism evidence="1 2">
    <name type="scientific">Cymbomonas tetramitiformis</name>
    <dbReference type="NCBI Taxonomy" id="36881"/>
    <lineage>
        <taxon>Eukaryota</taxon>
        <taxon>Viridiplantae</taxon>
        <taxon>Chlorophyta</taxon>
        <taxon>Pyramimonadophyceae</taxon>
        <taxon>Pyramimonadales</taxon>
        <taxon>Pyramimonadaceae</taxon>
        <taxon>Cymbomonas</taxon>
    </lineage>
</organism>
<reference evidence="1 2" key="1">
    <citation type="journal article" date="2015" name="Genome Biol. Evol.">
        <title>Comparative Genomics of a Bacterivorous Green Alga Reveals Evolutionary Causalities and Consequences of Phago-Mixotrophic Mode of Nutrition.</title>
        <authorList>
            <person name="Burns J.A."/>
            <person name="Paasch A."/>
            <person name="Narechania A."/>
            <person name="Kim E."/>
        </authorList>
    </citation>
    <scope>NUCLEOTIDE SEQUENCE [LARGE SCALE GENOMIC DNA]</scope>
    <source>
        <strain evidence="1 2">PLY_AMNH</strain>
    </source>
</reference>
<evidence type="ECO:0000313" key="1">
    <source>
        <dbReference type="EMBL" id="KAK3235701.1"/>
    </source>
</evidence>
<accession>A0AAE0EPD9</accession>
<sequence>HYLWSSVFGVYGREDGTRDAFHTIMEILRRRHAGETGQWESACTGDFEKQSSVPNPSIANCKLRSCQMHSLKQVASNFVGGGMWPLGGAACRGHTNATMPPC</sequence>
<keyword evidence="2" id="KW-1185">Reference proteome</keyword>
<feature type="non-terminal residue" evidence="1">
    <location>
        <position position="1"/>
    </location>
</feature>
<comment type="caution">
    <text evidence="1">The sequence shown here is derived from an EMBL/GenBank/DDBJ whole genome shotgun (WGS) entry which is preliminary data.</text>
</comment>
<name>A0AAE0EPD9_9CHLO</name>
<gene>
    <name evidence="1" type="ORF">CYMTET_54110</name>
</gene>
<dbReference type="EMBL" id="LGRX02035240">
    <property type="protein sequence ID" value="KAK3235701.1"/>
    <property type="molecule type" value="Genomic_DNA"/>
</dbReference>
<dbReference type="Proteomes" id="UP001190700">
    <property type="component" value="Unassembled WGS sequence"/>
</dbReference>
<dbReference type="AlphaFoldDB" id="A0AAE0EPD9"/>